<protein>
    <recommendedName>
        <fullName evidence="3">Fibronectin type-III domain-containing protein</fullName>
    </recommendedName>
</protein>
<gene>
    <name evidence="1" type="ORF">OMM_10365</name>
</gene>
<dbReference type="Proteomes" id="UP000189670">
    <property type="component" value="Unassembled WGS sequence"/>
</dbReference>
<evidence type="ECO:0008006" key="3">
    <source>
        <dbReference type="Google" id="ProtNLM"/>
    </source>
</evidence>
<proteinExistence type="predicted"/>
<feature type="non-terminal residue" evidence="1">
    <location>
        <position position="364"/>
    </location>
</feature>
<organism evidence="1 2">
    <name type="scientific">Candidatus Magnetoglobus multicellularis str. Araruama</name>
    <dbReference type="NCBI Taxonomy" id="890399"/>
    <lineage>
        <taxon>Bacteria</taxon>
        <taxon>Pseudomonadati</taxon>
        <taxon>Thermodesulfobacteriota</taxon>
        <taxon>Desulfobacteria</taxon>
        <taxon>Desulfobacterales</taxon>
        <taxon>Desulfobacteraceae</taxon>
        <taxon>Candidatus Magnetoglobus</taxon>
    </lineage>
</organism>
<name>A0A1V1P1B1_9BACT</name>
<dbReference type="PROSITE" id="PS00018">
    <property type="entry name" value="EF_HAND_1"/>
    <property type="match status" value="1"/>
</dbReference>
<evidence type="ECO:0000313" key="1">
    <source>
        <dbReference type="EMBL" id="ETR68593.1"/>
    </source>
</evidence>
<dbReference type="InterPro" id="IPR018247">
    <property type="entry name" value="EF_Hand_1_Ca_BS"/>
</dbReference>
<dbReference type="AlphaFoldDB" id="A0A1V1P1B1"/>
<dbReference type="EMBL" id="ATBP01000898">
    <property type="protein sequence ID" value="ETR68593.1"/>
    <property type="molecule type" value="Genomic_DNA"/>
</dbReference>
<evidence type="ECO:0000313" key="2">
    <source>
        <dbReference type="Proteomes" id="UP000189670"/>
    </source>
</evidence>
<reference evidence="2" key="1">
    <citation type="submission" date="2012-11" db="EMBL/GenBank/DDBJ databases">
        <authorList>
            <person name="Lucero-Rivera Y.E."/>
            <person name="Tovar-Ramirez D."/>
        </authorList>
    </citation>
    <scope>NUCLEOTIDE SEQUENCE [LARGE SCALE GENOMIC DNA]</scope>
    <source>
        <strain evidence="2">Araruama</strain>
    </source>
</reference>
<sequence>MEKKEMKKILITCFVFSFYVVFLTHQSFAASPDAIQGLIASHMEDVPLNTTQIDLEWSVADGYTGYFYAMFTKASEYTQYTFDEDTTEGLLQNTTGATSHIHESGSDETYYFHVAAVWLDAFDEEDFGPTTSYGPIVVDITPPSCNVNAPDSTTTRTVSLSFITDDGIKIYVSNISYGEGSELDLSENNPMSWDLSEGEGEKRIYVRFMDRAGNTCDTYKDIDYYENTPSVIKNIDTQYTAKNTEISIPFSITDTEGGSITISASSESVTLVAINDLSITSVGGVSSGNAYTTTVSAEENLSLTLSVTPITNLTGTTTISLTITDAAGSTATTSFPVTIFTPGDVNNNGTVELEDVQNTFYFIW</sequence>
<accession>A0A1V1P1B1</accession>
<comment type="caution">
    <text evidence="1">The sequence shown here is derived from an EMBL/GenBank/DDBJ whole genome shotgun (WGS) entry which is preliminary data.</text>
</comment>